<comment type="caution">
    <text evidence="2">The sequence shown here is derived from an EMBL/GenBank/DDBJ whole genome shotgun (WGS) entry which is preliminary data.</text>
</comment>
<sequence>IHICLPIVDLFGYFQSLDSCTKVVLSIMCAVSVAGSTFGLWVALAWLTLPICILKQSISVIQLTVACINTASLDESERERVNK</sequence>
<feature type="transmembrane region" description="Helical" evidence="1">
    <location>
        <begin position="23"/>
        <end position="49"/>
    </location>
</feature>
<protein>
    <submittedName>
        <fullName evidence="2">Uncharacterized protein</fullName>
    </submittedName>
</protein>
<gene>
    <name evidence="2" type="ORF">pdam_00003678</name>
</gene>
<dbReference type="Proteomes" id="UP000275408">
    <property type="component" value="Unassembled WGS sequence"/>
</dbReference>
<keyword evidence="1" id="KW-0472">Membrane</keyword>
<evidence type="ECO:0000313" key="3">
    <source>
        <dbReference type="Proteomes" id="UP000275408"/>
    </source>
</evidence>
<proteinExistence type="predicted"/>
<name>A0A3M6UEA0_POCDA</name>
<evidence type="ECO:0000313" key="2">
    <source>
        <dbReference type="EMBL" id="RMX51991.1"/>
    </source>
</evidence>
<organism evidence="2 3">
    <name type="scientific">Pocillopora damicornis</name>
    <name type="common">Cauliflower coral</name>
    <name type="synonym">Millepora damicornis</name>
    <dbReference type="NCBI Taxonomy" id="46731"/>
    <lineage>
        <taxon>Eukaryota</taxon>
        <taxon>Metazoa</taxon>
        <taxon>Cnidaria</taxon>
        <taxon>Anthozoa</taxon>
        <taxon>Hexacorallia</taxon>
        <taxon>Scleractinia</taxon>
        <taxon>Astrocoeniina</taxon>
        <taxon>Pocilloporidae</taxon>
        <taxon>Pocillopora</taxon>
    </lineage>
</organism>
<keyword evidence="1" id="KW-1133">Transmembrane helix</keyword>
<accession>A0A3M6UEA0</accession>
<evidence type="ECO:0000256" key="1">
    <source>
        <dbReference type="SAM" id="Phobius"/>
    </source>
</evidence>
<keyword evidence="3" id="KW-1185">Reference proteome</keyword>
<reference evidence="2 3" key="1">
    <citation type="journal article" date="2018" name="Sci. Rep.">
        <title>Comparative analysis of the Pocillopora damicornis genome highlights role of immune system in coral evolution.</title>
        <authorList>
            <person name="Cunning R."/>
            <person name="Bay R.A."/>
            <person name="Gillette P."/>
            <person name="Baker A.C."/>
            <person name="Traylor-Knowles N."/>
        </authorList>
    </citation>
    <scope>NUCLEOTIDE SEQUENCE [LARGE SCALE GENOMIC DNA]</scope>
    <source>
        <strain evidence="2">RSMAS</strain>
        <tissue evidence="2">Whole animal</tissue>
    </source>
</reference>
<dbReference type="AlphaFoldDB" id="A0A3M6UEA0"/>
<dbReference type="EMBL" id="RCHS01001704">
    <property type="protein sequence ID" value="RMX51991.1"/>
    <property type="molecule type" value="Genomic_DNA"/>
</dbReference>
<dbReference type="OrthoDB" id="10251079at2759"/>
<keyword evidence="1" id="KW-0812">Transmembrane</keyword>
<feature type="non-terminal residue" evidence="2">
    <location>
        <position position="1"/>
    </location>
</feature>